<dbReference type="InterPro" id="IPR024785">
    <property type="entry name" value="TORC_C"/>
</dbReference>
<dbReference type="InterPro" id="IPR024786">
    <property type="entry name" value="TORC"/>
</dbReference>
<feature type="region of interest" description="Disordered" evidence="1">
    <location>
        <begin position="278"/>
        <end position="320"/>
    </location>
</feature>
<evidence type="ECO:0000259" key="3">
    <source>
        <dbReference type="Pfam" id="PF12886"/>
    </source>
</evidence>
<dbReference type="PANTHER" id="PTHR13589:SF14">
    <property type="entry name" value="CREB-REGULATED TRANSCRIPTION COACTIVATOR 1"/>
    <property type="match status" value="1"/>
</dbReference>
<organism evidence="4 5">
    <name type="scientific">Serinus canaria</name>
    <name type="common">Island canary</name>
    <name type="synonym">Fringilla canaria</name>
    <dbReference type="NCBI Taxonomy" id="9135"/>
    <lineage>
        <taxon>Eukaryota</taxon>
        <taxon>Metazoa</taxon>
        <taxon>Chordata</taxon>
        <taxon>Craniata</taxon>
        <taxon>Vertebrata</taxon>
        <taxon>Euteleostomi</taxon>
        <taxon>Archelosauria</taxon>
        <taxon>Archosauria</taxon>
        <taxon>Dinosauria</taxon>
        <taxon>Saurischia</taxon>
        <taxon>Theropoda</taxon>
        <taxon>Coelurosauria</taxon>
        <taxon>Aves</taxon>
        <taxon>Neognathae</taxon>
        <taxon>Neoaves</taxon>
        <taxon>Telluraves</taxon>
        <taxon>Australaves</taxon>
        <taxon>Passeriformes</taxon>
        <taxon>Passeroidea</taxon>
        <taxon>Fringillidae</taxon>
        <taxon>Carduelinae</taxon>
        <taxon>Serinus</taxon>
    </lineage>
</organism>
<dbReference type="GO" id="GO:0008140">
    <property type="term" value="F:cAMP response element binding protein binding"/>
    <property type="evidence" value="ECO:0007669"/>
    <property type="project" value="TreeGrafter"/>
</dbReference>
<feature type="compositionally biased region" description="Basic and acidic residues" evidence="1">
    <location>
        <begin position="178"/>
        <end position="192"/>
    </location>
</feature>
<proteinExistence type="predicted"/>
<accession>A0A8C9UF65</accession>
<dbReference type="GO" id="GO:0045944">
    <property type="term" value="P:positive regulation of transcription by RNA polymerase II"/>
    <property type="evidence" value="ECO:0007669"/>
    <property type="project" value="TreeGrafter"/>
</dbReference>
<dbReference type="AlphaFoldDB" id="A0A8C9UF65"/>
<feature type="domain" description="Transducer of regulated CREB activity C-terminal" evidence="3">
    <location>
        <begin position="516"/>
        <end position="591"/>
    </location>
</feature>
<feature type="compositionally biased region" description="Polar residues" evidence="1">
    <location>
        <begin position="308"/>
        <end position="320"/>
    </location>
</feature>
<feature type="region of interest" description="Disordered" evidence="1">
    <location>
        <begin position="175"/>
        <end position="204"/>
    </location>
</feature>
<feature type="compositionally biased region" description="Polar residues" evidence="1">
    <location>
        <begin position="278"/>
        <end position="298"/>
    </location>
</feature>
<dbReference type="InterPro" id="IPR024784">
    <property type="entry name" value="TORC_M"/>
</dbReference>
<feature type="compositionally biased region" description="Low complexity" evidence="1">
    <location>
        <begin position="343"/>
        <end position="355"/>
    </location>
</feature>
<evidence type="ECO:0000259" key="2">
    <source>
        <dbReference type="Pfam" id="PF12885"/>
    </source>
</evidence>
<protein>
    <submittedName>
        <fullName evidence="4">CREB regulated transcription coactivator 1</fullName>
    </submittedName>
</protein>
<dbReference type="PANTHER" id="PTHR13589">
    <property type="entry name" value="CREB-REGULATED TRANSCRIPTION COACTIVATOR"/>
    <property type="match status" value="1"/>
</dbReference>
<name>A0A8C9UF65_SERCA</name>
<evidence type="ECO:0000256" key="1">
    <source>
        <dbReference type="SAM" id="MobiDB-lite"/>
    </source>
</evidence>
<sequence>SLHQRNPRQFSGSCAASNSWNCIFLLHFFQLQLQKTQYLQLGQSRGQYYGGSLPNVNQIGNSAMDLPFQTPFQSSALDTSRTTRHHGLVDRVYRDRNRLGSPHRRPLSVDKHGRCPYGTVYLSPPSDTSWRRTNSDSALHQSTMTPAQQESFSGGSQDMQQKRVLLLTVPGMEETTSDADKTLSKQGWDTKKTGSSRPKSCEVPGINIFPSAEQENTTALIPGTHNTGGSLPDLTNIHFPSPLPTPLDPEESSFPALSSSSSTGNLAANLTHLGISSASQGMTTTPAPSQHRQPSVSPLSLGADSRRPQSQQMSPTLSPLSPITQAVAMDALSLEQQLPPYPFFTQTSSQQQQQPAVASSLPQTPPLLQSSGLQRGPQLPPLSVTVPSTIPQSPPGSQSQPSMGIDINSVSWGRAFLGKVGVCTMKPLFCFQHSSMLGSVFGDSYYEQQMTARQANALSHQLEQFNMIENAISSNSLYSPCSTLNYSQAAMMGLTGSHGSLQDSQQLNYSSHSNIPNIILTVTGESPPSLSKELTSSLAGVGDVSFDTDSQFPLDELKIDPLTLDGLHMLNDPDMVLTDPATEDTFRMDRL</sequence>
<dbReference type="Ensembl" id="ENSSCAT00000018164.1">
    <property type="protein sequence ID" value="ENSSCAP00000016205.1"/>
    <property type="gene ID" value="ENSSCAG00000011818.1"/>
</dbReference>
<gene>
    <name evidence="4" type="primary">CRTC1</name>
</gene>
<feature type="compositionally biased region" description="Polar residues" evidence="1">
    <location>
        <begin position="135"/>
        <end position="157"/>
    </location>
</feature>
<dbReference type="GO" id="GO:0005634">
    <property type="term" value="C:nucleus"/>
    <property type="evidence" value="ECO:0007669"/>
    <property type="project" value="InterPro"/>
</dbReference>
<dbReference type="GO" id="GO:0005737">
    <property type="term" value="C:cytoplasm"/>
    <property type="evidence" value="ECO:0007669"/>
    <property type="project" value="InterPro"/>
</dbReference>
<keyword evidence="5" id="KW-1185">Reference proteome</keyword>
<reference evidence="4" key="2">
    <citation type="submission" date="2025-09" db="UniProtKB">
        <authorList>
            <consortium name="Ensembl"/>
        </authorList>
    </citation>
    <scope>IDENTIFICATION</scope>
</reference>
<feature type="compositionally biased region" description="Low complexity" evidence="1">
    <location>
        <begin position="252"/>
        <end position="262"/>
    </location>
</feature>
<reference evidence="4" key="1">
    <citation type="submission" date="2025-08" db="UniProtKB">
        <authorList>
            <consortium name="Ensembl"/>
        </authorList>
    </citation>
    <scope>IDENTIFICATION</scope>
</reference>
<feature type="region of interest" description="Disordered" evidence="1">
    <location>
        <begin position="238"/>
        <end position="262"/>
    </location>
</feature>
<dbReference type="Pfam" id="PF12885">
    <property type="entry name" value="TORC_M"/>
    <property type="match status" value="1"/>
</dbReference>
<feature type="domain" description="Transducer of regulated CREB activity middle" evidence="2">
    <location>
        <begin position="132"/>
        <end position="278"/>
    </location>
</feature>
<feature type="compositionally biased region" description="Polar residues" evidence="1">
    <location>
        <begin position="356"/>
        <end position="373"/>
    </location>
</feature>
<evidence type="ECO:0000313" key="4">
    <source>
        <dbReference type="Ensembl" id="ENSSCAP00000016205.1"/>
    </source>
</evidence>
<dbReference type="Proteomes" id="UP000694409">
    <property type="component" value="Unassembled WGS sequence"/>
</dbReference>
<evidence type="ECO:0000313" key="5">
    <source>
        <dbReference type="Proteomes" id="UP000694409"/>
    </source>
</evidence>
<feature type="compositionally biased region" description="Low complexity" evidence="1">
    <location>
        <begin position="387"/>
        <end position="402"/>
    </location>
</feature>
<feature type="region of interest" description="Disordered" evidence="1">
    <location>
        <begin position="118"/>
        <end position="157"/>
    </location>
</feature>
<feature type="region of interest" description="Disordered" evidence="1">
    <location>
        <begin position="342"/>
        <end position="404"/>
    </location>
</feature>
<dbReference type="GeneTree" id="ENSGT00390000010652"/>
<dbReference type="Pfam" id="PF12886">
    <property type="entry name" value="TORC_C"/>
    <property type="match status" value="1"/>
</dbReference>